<organism evidence="1 2">
    <name type="scientific">Lysobacter enzymogenes</name>
    <dbReference type="NCBI Taxonomy" id="69"/>
    <lineage>
        <taxon>Bacteria</taxon>
        <taxon>Pseudomonadati</taxon>
        <taxon>Pseudomonadota</taxon>
        <taxon>Gammaproteobacteria</taxon>
        <taxon>Lysobacterales</taxon>
        <taxon>Lysobacteraceae</taxon>
        <taxon>Lysobacter</taxon>
    </lineage>
</organism>
<dbReference type="Proteomes" id="UP000218824">
    <property type="component" value="Chromosome"/>
</dbReference>
<reference evidence="1 2" key="1">
    <citation type="journal article" date="2017" name="DNA Res.">
        <title>Complete genome sequence and expression profile of the commercial lytic enzyme producer Lysobacter enzymogenes M497-1.</title>
        <authorList>
            <person name="Takami H."/>
            <person name="Toyoda A."/>
            <person name="Uchiyama I."/>
            <person name="Itoh T."/>
            <person name="Takaki Y."/>
            <person name="Arai W."/>
            <person name="Nishi S."/>
            <person name="Kawai M."/>
            <person name="Shinya K."/>
            <person name="Ikeda H."/>
        </authorList>
    </citation>
    <scope>NUCLEOTIDE SEQUENCE [LARGE SCALE GENOMIC DNA]</scope>
    <source>
        <strain evidence="1 2">M497-1</strain>
    </source>
</reference>
<dbReference type="RefSeq" id="WP_096378975.1">
    <property type="nucleotide sequence ID" value="NZ_AP014940.1"/>
</dbReference>
<evidence type="ECO:0000313" key="1">
    <source>
        <dbReference type="EMBL" id="BAV98528.1"/>
    </source>
</evidence>
<proteinExistence type="predicted"/>
<accession>A0AAU9AR58</accession>
<dbReference type="KEGG" id="lem:LEN_3041"/>
<evidence type="ECO:0000313" key="2">
    <source>
        <dbReference type="Proteomes" id="UP000218824"/>
    </source>
</evidence>
<name>A0AAU9AR58_LYSEN</name>
<dbReference type="GeneID" id="83064869"/>
<protein>
    <submittedName>
        <fullName evidence="1">Uncharacterized protein</fullName>
    </submittedName>
</protein>
<gene>
    <name evidence="1" type="ORF">LEN_3041</name>
</gene>
<sequence>MSEPASLYARFTLSHEQYEAFMSSVPARPSGFADWQSWFDRRQMSGGSHVPPEILSDLEAASVAEVIKAWREDAWTGMPPVEYDELRRTLRIAMLQASENYHEMLRLLTPLRGAARFNDPGADDFVVILDFLWEEEQQIEAYLRFGDGASRFEEDCAPEHLEEARGYLGEALSYLQSRAG</sequence>
<dbReference type="AlphaFoldDB" id="A0AAU9AR58"/>
<dbReference type="EMBL" id="AP014940">
    <property type="protein sequence ID" value="BAV98528.1"/>
    <property type="molecule type" value="Genomic_DNA"/>
</dbReference>